<organism evidence="14 15">
    <name type="scientific">Kinneretia aquatilis</name>
    <dbReference type="NCBI Taxonomy" id="2070761"/>
    <lineage>
        <taxon>Bacteria</taxon>
        <taxon>Pseudomonadati</taxon>
        <taxon>Pseudomonadota</taxon>
        <taxon>Betaproteobacteria</taxon>
        <taxon>Burkholderiales</taxon>
        <taxon>Sphaerotilaceae</taxon>
        <taxon>Roseateles</taxon>
    </lineage>
</organism>
<feature type="transmembrane region" description="Helical" evidence="12">
    <location>
        <begin position="251"/>
        <end position="271"/>
    </location>
</feature>
<feature type="transmembrane region" description="Helical" evidence="12">
    <location>
        <begin position="161"/>
        <end position="181"/>
    </location>
</feature>
<evidence type="ECO:0000256" key="3">
    <source>
        <dbReference type="ARBA" id="ARBA00022692"/>
    </source>
</evidence>
<keyword evidence="12" id="KW-1003">Cell membrane</keyword>
<dbReference type="Proteomes" id="UP000235916">
    <property type="component" value="Unassembled WGS sequence"/>
</dbReference>
<feature type="transmembrane region" description="Helical" evidence="12">
    <location>
        <begin position="438"/>
        <end position="466"/>
    </location>
</feature>
<gene>
    <name evidence="14" type="ORF">C1O66_00740</name>
</gene>
<evidence type="ECO:0000256" key="9">
    <source>
        <dbReference type="ARBA" id="ARBA00023136"/>
    </source>
</evidence>
<evidence type="ECO:0000313" key="15">
    <source>
        <dbReference type="Proteomes" id="UP000235916"/>
    </source>
</evidence>
<dbReference type="SFLD" id="SFLDS00003">
    <property type="entry name" value="Haloacid_Dehalogenase"/>
    <property type="match status" value="1"/>
</dbReference>
<dbReference type="InterPro" id="IPR018303">
    <property type="entry name" value="ATPase_P-typ_P_site"/>
</dbReference>
<reference evidence="14 15" key="1">
    <citation type="submission" date="2018-01" db="EMBL/GenBank/DDBJ databases">
        <title>Draft genome sequence of Paucibacter aquatile CR182 isolated from freshwater of the Nakdong River.</title>
        <authorList>
            <person name="Choi A."/>
            <person name="Chung E.J."/>
        </authorList>
    </citation>
    <scope>NUCLEOTIDE SEQUENCE [LARGE SCALE GENOMIC DNA]</scope>
    <source>
        <strain evidence="14 15">CR182</strain>
    </source>
</reference>
<dbReference type="EC" id="7.2.2.9" evidence="10"/>
<dbReference type="InterPro" id="IPR027256">
    <property type="entry name" value="P-typ_ATPase_IB"/>
</dbReference>
<feature type="transmembrane region" description="Helical" evidence="12">
    <location>
        <begin position="783"/>
        <end position="803"/>
    </location>
</feature>
<dbReference type="OrthoDB" id="8552908at2"/>
<keyword evidence="3 12" id="KW-0812">Transmembrane</keyword>
<dbReference type="PANTHER" id="PTHR43520">
    <property type="entry name" value="ATP7, ISOFORM B"/>
    <property type="match status" value="1"/>
</dbReference>
<dbReference type="PRINTS" id="PR00943">
    <property type="entry name" value="CUATPASE"/>
</dbReference>
<comment type="similarity">
    <text evidence="2 12">Belongs to the cation transport ATPase (P-type) (TC 3.A.3) family. Type IB subfamily.</text>
</comment>
<feature type="domain" description="HMA" evidence="13">
    <location>
        <begin position="74"/>
        <end position="139"/>
    </location>
</feature>
<dbReference type="SFLD" id="SFLDG00002">
    <property type="entry name" value="C1.7:_P-type_atpase_like"/>
    <property type="match status" value="1"/>
</dbReference>
<feature type="transmembrane region" description="Helical" evidence="12">
    <location>
        <begin position="226"/>
        <end position="245"/>
    </location>
</feature>
<dbReference type="GO" id="GO:0005507">
    <property type="term" value="F:copper ion binding"/>
    <property type="evidence" value="ECO:0007669"/>
    <property type="project" value="TreeGrafter"/>
</dbReference>
<evidence type="ECO:0000256" key="7">
    <source>
        <dbReference type="ARBA" id="ARBA00022967"/>
    </source>
</evidence>
<dbReference type="SUPFAM" id="SSF81653">
    <property type="entry name" value="Calcium ATPase, transduction domain A"/>
    <property type="match status" value="1"/>
</dbReference>
<dbReference type="InterPro" id="IPR017969">
    <property type="entry name" value="Heavy-metal-associated_CS"/>
</dbReference>
<feature type="domain" description="HMA" evidence="13">
    <location>
        <begin position="9"/>
        <end position="72"/>
    </location>
</feature>
<dbReference type="InterPro" id="IPR044492">
    <property type="entry name" value="P_typ_ATPase_HD_dom"/>
</dbReference>
<evidence type="ECO:0000259" key="13">
    <source>
        <dbReference type="PROSITE" id="PS50846"/>
    </source>
</evidence>
<dbReference type="FunFam" id="3.30.70.100:FF:000005">
    <property type="entry name" value="Copper-exporting P-type ATPase A"/>
    <property type="match status" value="1"/>
</dbReference>
<keyword evidence="6 12" id="KW-0067">ATP-binding</keyword>
<dbReference type="Gene3D" id="3.30.70.100">
    <property type="match status" value="2"/>
</dbReference>
<protein>
    <recommendedName>
        <fullName evidence="10">P-type Cu(2+) transporter</fullName>
        <ecNumber evidence="10">7.2.2.9</ecNumber>
    </recommendedName>
</protein>
<dbReference type="NCBIfam" id="TIGR01494">
    <property type="entry name" value="ATPase_P-type"/>
    <property type="match status" value="1"/>
</dbReference>
<dbReference type="CDD" id="cd00371">
    <property type="entry name" value="HMA"/>
    <property type="match status" value="2"/>
</dbReference>
<keyword evidence="9 12" id="KW-0472">Membrane</keyword>
<dbReference type="GO" id="GO:0005886">
    <property type="term" value="C:plasma membrane"/>
    <property type="evidence" value="ECO:0007669"/>
    <property type="project" value="UniProtKB-SubCell"/>
</dbReference>
<dbReference type="PANTHER" id="PTHR43520:SF8">
    <property type="entry name" value="P-TYPE CU(+) TRANSPORTER"/>
    <property type="match status" value="1"/>
</dbReference>
<evidence type="ECO:0000256" key="6">
    <source>
        <dbReference type="ARBA" id="ARBA00022840"/>
    </source>
</evidence>
<dbReference type="InterPro" id="IPR023298">
    <property type="entry name" value="ATPase_P-typ_TM_dom_sf"/>
</dbReference>
<keyword evidence="5 12" id="KW-0547">Nucleotide-binding</keyword>
<dbReference type="SUPFAM" id="SSF56784">
    <property type="entry name" value="HAD-like"/>
    <property type="match status" value="1"/>
</dbReference>
<dbReference type="InterPro" id="IPR059000">
    <property type="entry name" value="ATPase_P-type_domA"/>
</dbReference>
<evidence type="ECO:0000256" key="10">
    <source>
        <dbReference type="ARBA" id="ARBA00038904"/>
    </source>
</evidence>
<accession>A0A2N8L2P0</accession>
<evidence type="ECO:0000256" key="11">
    <source>
        <dbReference type="ARBA" id="ARBA00047424"/>
    </source>
</evidence>
<dbReference type="SUPFAM" id="SSF81665">
    <property type="entry name" value="Calcium ATPase, transmembrane domain M"/>
    <property type="match status" value="1"/>
</dbReference>
<dbReference type="CDD" id="cd02094">
    <property type="entry name" value="P-type_ATPase_Cu-like"/>
    <property type="match status" value="1"/>
</dbReference>
<dbReference type="InterPro" id="IPR036163">
    <property type="entry name" value="HMA_dom_sf"/>
</dbReference>
<dbReference type="InterPro" id="IPR023299">
    <property type="entry name" value="ATPase_P-typ_cyto_dom_N"/>
</dbReference>
<keyword evidence="7" id="KW-1278">Translocase</keyword>
<comment type="caution">
    <text evidence="14">The sequence shown here is derived from an EMBL/GenBank/DDBJ whole genome shotgun (WGS) entry which is preliminary data.</text>
</comment>
<feature type="transmembrane region" description="Helical" evidence="12">
    <location>
        <begin position="758"/>
        <end position="777"/>
    </location>
</feature>
<dbReference type="SFLD" id="SFLDF00027">
    <property type="entry name" value="p-type_atpase"/>
    <property type="match status" value="1"/>
</dbReference>
<keyword evidence="8 12" id="KW-1133">Transmembrane helix</keyword>
<evidence type="ECO:0000256" key="8">
    <source>
        <dbReference type="ARBA" id="ARBA00022989"/>
    </source>
</evidence>
<keyword evidence="15" id="KW-1185">Reference proteome</keyword>
<evidence type="ECO:0000313" key="14">
    <source>
        <dbReference type="EMBL" id="PND39965.1"/>
    </source>
</evidence>
<dbReference type="NCBIfam" id="TIGR01511">
    <property type="entry name" value="ATPase-IB1_Cu"/>
    <property type="match status" value="1"/>
</dbReference>
<sequence length="812" mass="84984">MTATPTTLSALRLPLSGMSCASCVARVEKLLIKQPGVSRAEVNLATETALIEGAVALAPLAVVLAQAGYPLREQTLRLKIEGMTCASCSGRVERALGKIPGVISAEVNLATETAALRTLAGLEARVLIQAVEKAGYGARRLDESGSDAAASAATTPWAQSAWPVLIAALLCAPLVLPMLGMLVGQHWMLNGYGQLALAAPVQFWLGARFYKAGWAALRAGSGNMDLLVALGTSAAFGLSLYELWAHGPMSMALYFESAAVVICLVLLGKWLEARAKRQTTEAIRALQALQPQSARVLREGREQELPLEQLNLGDEVLVRPGERIPVDGLVLEGRSQVDESLITGESLPVAKQVGDHLTGGAVNGEGLLRLRCTALGAESTLARIARMVEDAQGHKAPIQRLVDQVSAVFVPVVLLLALLTLLGWGLGTGQWEPALLHAVSVLVIACPCALGLATPTAIMAGTGVAARHGILIKDAQALELAHGLNLVAFDKTGTLTEGRPRMLAHEGLADLLALAAAVQAGSEHPLARAVREAAAVSPELPIPTAREMRAVAGRGVAAEVDWQGQARELRLGSSRFMQELGLDLSPLQARAEALQAQGHSLSWLAALGRGKEESPQLLGLLAFGDRLKPSARQAVDRLHAMGVQTALISGDNRGAAAAVARQLGIDEVHAEVLPQDKARIVSALKTGPQGEPRRVAMVGDGINDAPALAAADVGLAMSSGTEVAMAAAGITLMRGDPALVADAIAISRRTYAKIRQNLFWAFAYNAVGIPLAAFGLLNPVLAGAAMAFSSVSVVSNALLLRRWRPTGSEARR</sequence>
<dbReference type="GO" id="GO:0005524">
    <property type="term" value="F:ATP binding"/>
    <property type="evidence" value="ECO:0007669"/>
    <property type="project" value="UniProtKB-UniRule"/>
</dbReference>
<dbReference type="InterPro" id="IPR023214">
    <property type="entry name" value="HAD_sf"/>
</dbReference>
<feature type="transmembrane region" description="Helical" evidence="12">
    <location>
        <begin position="405"/>
        <end position="426"/>
    </location>
</feature>
<dbReference type="FunFam" id="2.70.150.10:FF:000002">
    <property type="entry name" value="Copper-transporting ATPase 1, putative"/>
    <property type="match status" value="1"/>
</dbReference>
<dbReference type="Pfam" id="PF00403">
    <property type="entry name" value="HMA"/>
    <property type="match status" value="2"/>
</dbReference>
<dbReference type="InterPro" id="IPR001757">
    <property type="entry name" value="P_typ_ATPase"/>
</dbReference>
<dbReference type="GO" id="GO:0012505">
    <property type="term" value="C:endomembrane system"/>
    <property type="evidence" value="ECO:0007669"/>
    <property type="project" value="UniProtKB-SubCell"/>
</dbReference>
<dbReference type="NCBIfam" id="TIGR01525">
    <property type="entry name" value="ATPase-IB_hvy"/>
    <property type="match status" value="1"/>
</dbReference>
<dbReference type="PRINTS" id="PR00119">
    <property type="entry name" value="CATATPASE"/>
</dbReference>
<dbReference type="InterPro" id="IPR008250">
    <property type="entry name" value="ATPase_P-typ_transduc_dom_A_sf"/>
</dbReference>
<dbReference type="Gene3D" id="3.40.50.1000">
    <property type="entry name" value="HAD superfamily/HAD-like"/>
    <property type="match status" value="1"/>
</dbReference>
<dbReference type="PROSITE" id="PS01047">
    <property type="entry name" value="HMA_1"/>
    <property type="match status" value="2"/>
</dbReference>
<name>A0A2N8L2P0_9BURK</name>
<dbReference type="Gene3D" id="2.70.150.10">
    <property type="entry name" value="Calcium-transporting ATPase, cytoplasmic transduction domain A"/>
    <property type="match status" value="1"/>
</dbReference>
<comment type="subcellular location">
    <subcellularLocation>
        <location evidence="12">Cell membrane</location>
    </subcellularLocation>
    <subcellularLocation>
        <location evidence="1">Endomembrane system</location>
        <topology evidence="1">Multi-pass membrane protein</topology>
    </subcellularLocation>
</comment>
<dbReference type="GO" id="GO:0043682">
    <property type="term" value="F:P-type divalent copper transporter activity"/>
    <property type="evidence" value="ECO:0007669"/>
    <property type="project" value="UniProtKB-EC"/>
</dbReference>
<dbReference type="GO" id="GO:0016887">
    <property type="term" value="F:ATP hydrolysis activity"/>
    <property type="evidence" value="ECO:0007669"/>
    <property type="project" value="InterPro"/>
</dbReference>
<dbReference type="PROSITE" id="PS00154">
    <property type="entry name" value="ATPASE_E1_E2"/>
    <property type="match status" value="1"/>
</dbReference>
<dbReference type="AlphaFoldDB" id="A0A2N8L2P0"/>
<keyword evidence="4 12" id="KW-0479">Metal-binding</keyword>
<comment type="catalytic activity">
    <reaction evidence="11">
        <text>Cu(2+)(in) + ATP + H2O = Cu(2+)(out) + ADP + phosphate + H(+)</text>
        <dbReference type="Rhea" id="RHEA:10376"/>
        <dbReference type="ChEBI" id="CHEBI:15377"/>
        <dbReference type="ChEBI" id="CHEBI:15378"/>
        <dbReference type="ChEBI" id="CHEBI:29036"/>
        <dbReference type="ChEBI" id="CHEBI:30616"/>
        <dbReference type="ChEBI" id="CHEBI:43474"/>
        <dbReference type="ChEBI" id="CHEBI:456216"/>
        <dbReference type="EC" id="7.2.2.9"/>
    </reaction>
</comment>
<dbReference type="Pfam" id="PF00702">
    <property type="entry name" value="Hydrolase"/>
    <property type="match status" value="1"/>
</dbReference>
<dbReference type="Pfam" id="PF00122">
    <property type="entry name" value="E1-E2_ATPase"/>
    <property type="match status" value="1"/>
</dbReference>
<evidence type="ECO:0000256" key="2">
    <source>
        <dbReference type="ARBA" id="ARBA00006024"/>
    </source>
</evidence>
<dbReference type="EMBL" id="POSP01000001">
    <property type="protein sequence ID" value="PND39965.1"/>
    <property type="molecule type" value="Genomic_DNA"/>
</dbReference>
<dbReference type="InterPro" id="IPR006121">
    <property type="entry name" value="HMA_dom"/>
</dbReference>
<evidence type="ECO:0000256" key="12">
    <source>
        <dbReference type="RuleBase" id="RU362081"/>
    </source>
</evidence>
<evidence type="ECO:0000256" key="5">
    <source>
        <dbReference type="ARBA" id="ARBA00022741"/>
    </source>
</evidence>
<dbReference type="InterPro" id="IPR036412">
    <property type="entry name" value="HAD-like_sf"/>
</dbReference>
<feature type="transmembrane region" description="Helical" evidence="12">
    <location>
        <begin position="187"/>
        <end position="205"/>
    </location>
</feature>
<dbReference type="PROSITE" id="PS01229">
    <property type="entry name" value="COF_2"/>
    <property type="match status" value="1"/>
</dbReference>
<evidence type="ECO:0000256" key="1">
    <source>
        <dbReference type="ARBA" id="ARBA00004127"/>
    </source>
</evidence>
<evidence type="ECO:0000256" key="4">
    <source>
        <dbReference type="ARBA" id="ARBA00022723"/>
    </source>
</evidence>
<dbReference type="PROSITE" id="PS50846">
    <property type="entry name" value="HMA_2"/>
    <property type="match status" value="2"/>
</dbReference>
<dbReference type="Gene3D" id="3.40.1110.10">
    <property type="entry name" value="Calcium-transporting ATPase, cytoplasmic domain N"/>
    <property type="match status" value="1"/>
</dbReference>
<dbReference type="SUPFAM" id="SSF55008">
    <property type="entry name" value="HMA, heavy metal-associated domain"/>
    <property type="match status" value="2"/>
</dbReference>
<dbReference type="GO" id="GO:0055070">
    <property type="term" value="P:copper ion homeostasis"/>
    <property type="evidence" value="ECO:0007669"/>
    <property type="project" value="TreeGrafter"/>
</dbReference>
<proteinExistence type="inferred from homology"/>
<dbReference type="RefSeq" id="WP_102766099.1">
    <property type="nucleotide sequence ID" value="NZ_POSP01000001.1"/>
</dbReference>